<reference evidence="3" key="1">
    <citation type="journal article" date="2019" name="Int. J. Syst. Evol. Microbiol.">
        <title>The Global Catalogue of Microorganisms (GCM) 10K type strain sequencing project: providing services to taxonomists for standard genome sequencing and annotation.</title>
        <authorList>
            <consortium name="The Broad Institute Genomics Platform"/>
            <consortium name="The Broad Institute Genome Sequencing Center for Infectious Disease"/>
            <person name="Wu L."/>
            <person name="Ma J."/>
        </authorList>
    </citation>
    <scope>NUCLEOTIDE SEQUENCE [LARGE SCALE GENOMIC DNA]</scope>
    <source>
        <strain evidence="3">JCM 17459</strain>
    </source>
</reference>
<proteinExistence type="predicted"/>
<sequence>MESTRVPSASSSTAPGPEIVMPKCYRPGARPASQRGGAAPAPWPTLEAEEAARRVAENHVRDAESSG</sequence>
<gene>
    <name evidence="2" type="ORF">GCM10022262_09730</name>
</gene>
<feature type="compositionally biased region" description="Polar residues" evidence="1">
    <location>
        <begin position="1"/>
        <end position="14"/>
    </location>
</feature>
<organism evidence="2 3">
    <name type="scientific">Georgenia daeguensis</name>
    <dbReference type="NCBI Taxonomy" id="908355"/>
    <lineage>
        <taxon>Bacteria</taxon>
        <taxon>Bacillati</taxon>
        <taxon>Actinomycetota</taxon>
        <taxon>Actinomycetes</taxon>
        <taxon>Micrococcales</taxon>
        <taxon>Bogoriellaceae</taxon>
        <taxon>Georgenia</taxon>
    </lineage>
</organism>
<protein>
    <submittedName>
        <fullName evidence="2">Uncharacterized protein</fullName>
    </submittedName>
</protein>
<name>A0ABP8ERH3_9MICO</name>
<feature type="region of interest" description="Disordered" evidence="1">
    <location>
        <begin position="1"/>
        <end position="67"/>
    </location>
</feature>
<comment type="caution">
    <text evidence="2">The sequence shown here is derived from an EMBL/GenBank/DDBJ whole genome shotgun (WGS) entry which is preliminary data.</text>
</comment>
<dbReference type="Proteomes" id="UP001499841">
    <property type="component" value="Unassembled WGS sequence"/>
</dbReference>
<feature type="compositionally biased region" description="Basic and acidic residues" evidence="1">
    <location>
        <begin position="50"/>
        <end position="67"/>
    </location>
</feature>
<dbReference type="EMBL" id="BAABBA010000004">
    <property type="protein sequence ID" value="GAA4286614.1"/>
    <property type="molecule type" value="Genomic_DNA"/>
</dbReference>
<evidence type="ECO:0000256" key="1">
    <source>
        <dbReference type="SAM" id="MobiDB-lite"/>
    </source>
</evidence>
<evidence type="ECO:0000313" key="3">
    <source>
        <dbReference type="Proteomes" id="UP001499841"/>
    </source>
</evidence>
<keyword evidence="3" id="KW-1185">Reference proteome</keyword>
<evidence type="ECO:0000313" key="2">
    <source>
        <dbReference type="EMBL" id="GAA4286614.1"/>
    </source>
</evidence>
<accession>A0ABP8ERH3</accession>